<dbReference type="AlphaFoldDB" id="A0A6A6UT33"/>
<proteinExistence type="predicted"/>
<organism evidence="1 2">
    <name type="scientific">Microthyrium microscopicum</name>
    <dbReference type="NCBI Taxonomy" id="703497"/>
    <lineage>
        <taxon>Eukaryota</taxon>
        <taxon>Fungi</taxon>
        <taxon>Dikarya</taxon>
        <taxon>Ascomycota</taxon>
        <taxon>Pezizomycotina</taxon>
        <taxon>Dothideomycetes</taxon>
        <taxon>Dothideomycetes incertae sedis</taxon>
        <taxon>Microthyriales</taxon>
        <taxon>Microthyriaceae</taxon>
        <taxon>Microthyrium</taxon>
    </lineage>
</organism>
<gene>
    <name evidence="1" type="ORF">BT63DRAFT_420693</name>
</gene>
<reference evidence="1" key="1">
    <citation type="journal article" date="2020" name="Stud. Mycol.">
        <title>101 Dothideomycetes genomes: a test case for predicting lifestyles and emergence of pathogens.</title>
        <authorList>
            <person name="Haridas S."/>
            <person name="Albert R."/>
            <person name="Binder M."/>
            <person name="Bloem J."/>
            <person name="Labutti K."/>
            <person name="Salamov A."/>
            <person name="Andreopoulos B."/>
            <person name="Baker S."/>
            <person name="Barry K."/>
            <person name="Bills G."/>
            <person name="Bluhm B."/>
            <person name="Cannon C."/>
            <person name="Castanera R."/>
            <person name="Culley D."/>
            <person name="Daum C."/>
            <person name="Ezra D."/>
            <person name="Gonzalez J."/>
            <person name="Henrissat B."/>
            <person name="Kuo A."/>
            <person name="Liang C."/>
            <person name="Lipzen A."/>
            <person name="Lutzoni F."/>
            <person name="Magnuson J."/>
            <person name="Mondo S."/>
            <person name="Nolan M."/>
            <person name="Ohm R."/>
            <person name="Pangilinan J."/>
            <person name="Park H.-J."/>
            <person name="Ramirez L."/>
            <person name="Alfaro M."/>
            <person name="Sun H."/>
            <person name="Tritt A."/>
            <person name="Yoshinaga Y."/>
            <person name="Zwiers L.-H."/>
            <person name="Turgeon B."/>
            <person name="Goodwin S."/>
            <person name="Spatafora J."/>
            <person name="Crous P."/>
            <person name="Grigoriev I."/>
        </authorList>
    </citation>
    <scope>NUCLEOTIDE SEQUENCE</scope>
    <source>
        <strain evidence="1">CBS 115976</strain>
    </source>
</reference>
<dbReference type="EMBL" id="MU004230">
    <property type="protein sequence ID" value="KAF2675499.1"/>
    <property type="molecule type" value="Genomic_DNA"/>
</dbReference>
<dbReference type="Proteomes" id="UP000799302">
    <property type="component" value="Unassembled WGS sequence"/>
</dbReference>
<keyword evidence="2" id="KW-1185">Reference proteome</keyword>
<sequence length="477" mass="55659">MANRRLPLGFPRNYGGQDYYPHDLDWEANGELLTTPERKLEMENAAKYAKGGYALEFFPRSWHRERYLTEYHNAPSSNEIGLENEIHPLFDNDTFWLDLDRDLYKKAFEHGFQLASAWMETPLVVDLYAKVMFGKYLWNNSTEDPIHWVEDFDSNTDMTWMRDLLTRRLRSTEFHKLVVLSKVRHGRSQQIRCHCPENINEPGKLGICYIAWGITTSRERRSPRWKEIVEGHGLPKNTMPPIALFLNQDFDDFAHGRVQGDPAFDLRMNFLFAVTLIHEVTHVIEYYRANFDHLEFQDEVDARAARGISSRYERVVRFQKDDPHSLEFGWEVERALLRFRFFSDMSIRKLIPRFGVLAHDDLLNAHLPRGPSPTASPVLVPMDILRWFFTKSSVEAVGQCGSAAIPTFPELIKYDPATNGWKRYVNPVAMEQFRTGNFDNLPYPRAVPEDYVDEFDDVDLDLSQPSKDIIDMPRDAL</sequence>
<protein>
    <submittedName>
        <fullName evidence="1">Uncharacterized protein</fullName>
    </submittedName>
</protein>
<name>A0A6A6UT33_9PEZI</name>
<evidence type="ECO:0000313" key="2">
    <source>
        <dbReference type="Proteomes" id="UP000799302"/>
    </source>
</evidence>
<evidence type="ECO:0000313" key="1">
    <source>
        <dbReference type="EMBL" id="KAF2675499.1"/>
    </source>
</evidence>
<accession>A0A6A6UT33</accession>